<dbReference type="OrthoDB" id="9791538at2"/>
<name>A0A1G7YSG6_9FLAO</name>
<dbReference type="AlphaFoldDB" id="A0A1G7YSG6"/>
<dbReference type="Gene3D" id="3.30.300.20">
    <property type="match status" value="1"/>
</dbReference>
<dbReference type="InterPro" id="IPR036102">
    <property type="entry name" value="OsmC/Ohrsf"/>
</dbReference>
<organism evidence="1 2">
    <name type="scientific">Psychroflexus sediminis</name>
    <dbReference type="NCBI Taxonomy" id="470826"/>
    <lineage>
        <taxon>Bacteria</taxon>
        <taxon>Pseudomonadati</taxon>
        <taxon>Bacteroidota</taxon>
        <taxon>Flavobacteriia</taxon>
        <taxon>Flavobacteriales</taxon>
        <taxon>Flavobacteriaceae</taxon>
        <taxon>Psychroflexus</taxon>
    </lineage>
</organism>
<dbReference type="Proteomes" id="UP000199296">
    <property type="component" value="Unassembled WGS sequence"/>
</dbReference>
<protein>
    <submittedName>
        <fullName evidence="1">Uncharacterized OsmC-related protein</fullName>
    </submittedName>
</protein>
<dbReference type="InterPro" id="IPR015946">
    <property type="entry name" value="KH_dom-like_a/b"/>
</dbReference>
<dbReference type="Pfam" id="PF02566">
    <property type="entry name" value="OsmC"/>
    <property type="match status" value="1"/>
</dbReference>
<evidence type="ECO:0000313" key="2">
    <source>
        <dbReference type="Proteomes" id="UP000199296"/>
    </source>
</evidence>
<dbReference type="InterPro" id="IPR052924">
    <property type="entry name" value="OsmC/Ohr_hydroprdx_reductase"/>
</dbReference>
<proteinExistence type="predicted"/>
<evidence type="ECO:0000313" key="1">
    <source>
        <dbReference type="EMBL" id="SDG99317.1"/>
    </source>
</evidence>
<accession>A0A1G7YSG6</accession>
<dbReference type="PANTHER" id="PTHR35368">
    <property type="entry name" value="HYDROPEROXIDE REDUCTASE"/>
    <property type="match status" value="1"/>
</dbReference>
<dbReference type="EMBL" id="FNCW01000014">
    <property type="protein sequence ID" value="SDG99317.1"/>
    <property type="molecule type" value="Genomic_DNA"/>
</dbReference>
<reference evidence="1 2" key="1">
    <citation type="submission" date="2016-10" db="EMBL/GenBank/DDBJ databases">
        <authorList>
            <person name="de Groot N.N."/>
        </authorList>
    </citation>
    <scope>NUCLEOTIDE SEQUENCE [LARGE SCALE GENOMIC DNA]</scope>
    <source>
        <strain evidence="1 2">DSM 19803</strain>
    </source>
</reference>
<dbReference type="STRING" id="470826.SAMN04488027_1144"/>
<sequence length="154" mass="16838">MSLSNFSINGSSINSTLYKGTSRQFSFLVDEPHELGGQDLAANPVEYLLAGYAGCLNVVINLVAKELGIKLYDFNININGNIEADKFLGLSEEGRAGFQSLEVSIDFVTNATQESIDFLLKSVKQRCPVSDNLSQATPIQYHITKSAYTEEAYA</sequence>
<keyword evidence="2" id="KW-1185">Reference proteome</keyword>
<gene>
    <name evidence="1" type="ORF">SAMN04488027_1144</name>
</gene>
<dbReference type="RefSeq" id="WP_093369343.1">
    <property type="nucleotide sequence ID" value="NZ_FNCW01000014.1"/>
</dbReference>
<dbReference type="SUPFAM" id="SSF82784">
    <property type="entry name" value="OsmC-like"/>
    <property type="match status" value="1"/>
</dbReference>
<dbReference type="InterPro" id="IPR003718">
    <property type="entry name" value="OsmC/Ohr_fam"/>
</dbReference>
<dbReference type="PANTHER" id="PTHR35368:SF1">
    <property type="entry name" value="HYDROPEROXIDE REDUCTASE"/>
    <property type="match status" value="1"/>
</dbReference>